<name>A0ABR6YCI8_9BURK</name>
<gene>
    <name evidence="5" type="ORF">H8K55_11645</name>
</gene>
<feature type="transmembrane region" description="Helical" evidence="3">
    <location>
        <begin position="298"/>
        <end position="321"/>
    </location>
</feature>
<dbReference type="PANTHER" id="PTHR45138">
    <property type="entry name" value="REGULATORY COMPONENTS OF SENSORY TRANSDUCTION SYSTEM"/>
    <property type="match status" value="1"/>
</dbReference>
<feature type="transmembrane region" description="Helical" evidence="3">
    <location>
        <begin position="20"/>
        <end position="44"/>
    </location>
</feature>
<protein>
    <recommendedName>
        <fullName evidence="1">diguanylate cyclase</fullName>
        <ecNumber evidence="1">2.7.7.65</ecNumber>
    </recommendedName>
</protein>
<dbReference type="InterPro" id="IPR050469">
    <property type="entry name" value="Diguanylate_Cyclase"/>
</dbReference>
<keyword evidence="6" id="KW-1185">Reference proteome</keyword>
<dbReference type="Proteomes" id="UP000624279">
    <property type="component" value="Unassembled WGS sequence"/>
</dbReference>
<accession>A0ABR6YCI8</accession>
<dbReference type="SMART" id="SM00267">
    <property type="entry name" value="GGDEF"/>
    <property type="match status" value="1"/>
</dbReference>
<dbReference type="RefSeq" id="WP_186942251.1">
    <property type="nucleotide sequence ID" value="NZ_JACOGA010000010.1"/>
</dbReference>
<feature type="domain" description="GGDEF" evidence="4">
    <location>
        <begin position="522"/>
        <end position="654"/>
    </location>
</feature>
<dbReference type="Pfam" id="PF00990">
    <property type="entry name" value="GGDEF"/>
    <property type="match status" value="1"/>
</dbReference>
<dbReference type="PANTHER" id="PTHR45138:SF9">
    <property type="entry name" value="DIGUANYLATE CYCLASE DGCM-RELATED"/>
    <property type="match status" value="1"/>
</dbReference>
<dbReference type="Gene3D" id="3.30.450.20">
    <property type="entry name" value="PAS domain"/>
    <property type="match status" value="3"/>
</dbReference>
<evidence type="ECO:0000256" key="3">
    <source>
        <dbReference type="SAM" id="Phobius"/>
    </source>
</evidence>
<sequence>MMPLDNTNSRTSNLRVNRNILLIAIVVAIISVSGLTYFAALYLYQQAQVQTEVTTRNLARSIEQNISEVVGSIDQALLNTSDEFARQQSTGKINDHQLNLFMQRQLRRHEHLAYILATNERGDVVYGSDVLTTRNNIADRDYFIALRDNSDADVLLTRLLLGRIYKKWVWIFVRRLNKQDGRFAGVVFAGIFADKLGESFSKYQLDRGDSIVLRDADLGIIARQVFGRDNTFLPTDKTISEAFRQALKSSPMGATYASGASSIDGVNRTHSFRRNEKYGFIVNVGVSGEHEFLQWRRLALIGLVLVGFFVIAASAFAWLLLRSWYAHERNLDGVLVSQRALAESEEKFHSLFCSMSEGVALHRLIRNLDGKAIDYEIIEVNPSFVAQTGLSRELVVGKSASQVYNLEVAPFLDKYVRVAEGGEAIQFEECFEQLEKDFLIHVSSPKLDHFATVFEDITERKKWQKSQSENLQKLELQYQQIVKLQEQLMLQVLRDPLTGLHNRRFMDEALMKELARAKRENYSLSLIMLDLDFFKRVNDTYGHAVGDQVLITLSKHLRAHARESDIVCRYGGEEFLVAMPHMTPEQAFRKIDSLRQIIAQTPVMYGSIPISITISAGVASFPENGDDIDALLRLADNAMYQSKHDGRNRVSLSK</sequence>
<dbReference type="EC" id="2.7.7.65" evidence="1"/>
<organism evidence="5 6">
    <name type="scientific">Undibacterium flavidum</name>
    <dbReference type="NCBI Taxonomy" id="2762297"/>
    <lineage>
        <taxon>Bacteria</taxon>
        <taxon>Pseudomonadati</taxon>
        <taxon>Pseudomonadota</taxon>
        <taxon>Betaproteobacteria</taxon>
        <taxon>Burkholderiales</taxon>
        <taxon>Oxalobacteraceae</taxon>
        <taxon>Undibacterium</taxon>
    </lineage>
</organism>
<evidence type="ECO:0000313" key="6">
    <source>
        <dbReference type="Proteomes" id="UP000624279"/>
    </source>
</evidence>
<dbReference type="NCBIfam" id="TIGR00254">
    <property type="entry name" value="GGDEF"/>
    <property type="match status" value="1"/>
</dbReference>
<dbReference type="InterPro" id="IPR035965">
    <property type="entry name" value="PAS-like_dom_sf"/>
</dbReference>
<evidence type="ECO:0000256" key="2">
    <source>
        <dbReference type="ARBA" id="ARBA00034247"/>
    </source>
</evidence>
<keyword evidence="3" id="KW-0812">Transmembrane</keyword>
<keyword evidence="3" id="KW-1133">Transmembrane helix</keyword>
<dbReference type="SUPFAM" id="SSF55073">
    <property type="entry name" value="Nucleotide cyclase"/>
    <property type="match status" value="1"/>
</dbReference>
<evidence type="ECO:0000313" key="5">
    <source>
        <dbReference type="EMBL" id="MBC3874247.1"/>
    </source>
</evidence>
<evidence type="ECO:0000256" key="1">
    <source>
        <dbReference type="ARBA" id="ARBA00012528"/>
    </source>
</evidence>
<dbReference type="EMBL" id="JACOGA010000010">
    <property type="protein sequence ID" value="MBC3874247.1"/>
    <property type="molecule type" value="Genomic_DNA"/>
</dbReference>
<dbReference type="CDD" id="cd01949">
    <property type="entry name" value="GGDEF"/>
    <property type="match status" value="1"/>
</dbReference>
<dbReference type="InterPro" id="IPR013656">
    <property type="entry name" value="PAS_4"/>
</dbReference>
<comment type="catalytic activity">
    <reaction evidence="2">
        <text>2 GTP = 3',3'-c-di-GMP + 2 diphosphate</text>
        <dbReference type="Rhea" id="RHEA:24898"/>
        <dbReference type="ChEBI" id="CHEBI:33019"/>
        <dbReference type="ChEBI" id="CHEBI:37565"/>
        <dbReference type="ChEBI" id="CHEBI:58805"/>
        <dbReference type="EC" id="2.7.7.65"/>
    </reaction>
</comment>
<evidence type="ECO:0000259" key="4">
    <source>
        <dbReference type="PROSITE" id="PS50887"/>
    </source>
</evidence>
<dbReference type="Pfam" id="PF08448">
    <property type="entry name" value="PAS_4"/>
    <property type="match status" value="1"/>
</dbReference>
<dbReference type="InterPro" id="IPR000160">
    <property type="entry name" value="GGDEF_dom"/>
</dbReference>
<dbReference type="CDD" id="cd12915">
    <property type="entry name" value="PDC2_DGC_like"/>
    <property type="match status" value="1"/>
</dbReference>
<dbReference type="InterPro" id="IPR029787">
    <property type="entry name" value="Nucleotide_cyclase"/>
</dbReference>
<dbReference type="SUPFAM" id="SSF55785">
    <property type="entry name" value="PYP-like sensor domain (PAS domain)"/>
    <property type="match status" value="1"/>
</dbReference>
<reference evidence="5 6" key="1">
    <citation type="submission" date="2020-08" db="EMBL/GenBank/DDBJ databases">
        <title>Novel species isolated from subtropical streams in China.</title>
        <authorList>
            <person name="Lu H."/>
        </authorList>
    </citation>
    <scope>NUCLEOTIDE SEQUENCE [LARGE SCALE GENOMIC DNA]</scope>
    <source>
        <strain evidence="5 6">LX15W</strain>
    </source>
</reference>
<comment type="caution">
    <text evidence="5">The sequence shown here is derived from an EMBL/GenBank/DDBJ whole genome shotgun (WGS) entry which is preliminary data.</text>
</comment>
<keyword evidence="3" id="KW-0472">Membrane</keyword>
<dbReference type="PROSITE" id="PS50887">
    <property type="entry name" value="GGDEF"/>
    <property type="match status" value="1"/>
</dbReference>
<dbReference type="Gene3D" id="3.30.70.270">
    <property type="match status" value="1"/>
</dbReference>
<dbReference type="CDD" id="cd12914">
    <property type="entry name" value="PDC1_DGC_like"/>
    <property type="match status" value="1"/>
</dbReference>
<dbReference type="InterPro" id="IPR043128">
    <property type="entry name" value="Rev_trsase/Diguanyl_cyclase"/>
</dbReference>
<proteinExistence type="predicted"/>